<dbReference type="STRING" id="63057.A0A2P5E1F5"/>
<dbReference type="InParanoid" id="A0A2P5E1F5"/>
<comment type="caution">
    <text evidence="3">The sequence shown here is derived from an EMBL/GenBank/DDBJ whole genome shotgun (WGS) entry which is preliminary data.</text>
</comment>
<feature type="domain" description="DUF7870" evidence="2">
    <location>
        <begin position="252"/>
        <end position="423"/>
    </location>
</feature>
<proteinExistence type="predicted"/>
<name>A0A2P5E1F5_TREOI</name>
<organism evidence="3 4">
    <name type="scientific">Trema orientale</name>
    <name type="common">Charcoal tree</name>
    <name type="synonym">Celtis orientalis</name>
    <dbReference type="NCBI Taxonomy" id="63057"/>
    <lineage>
        <taxon>Eukaryota</taxon>
        <taxon>Viridiplantae</taxon>
        <taxon>Streptophyta</taxon>
        <taxon>Embryophyta</taxon>
        <taxon>Tracheophyta</taxon>
        <taxon>Spermatophyta</taxon>
        <taxon>Magnoliopsida</taxon>
        <taxon>eudicotyledons</taxon>
        <taxon>Gunneridae</taxon>
        <taxon>Pentapetalae</taxon>
        <taxon>rosids</taxon>
        <taxon>fabids</taxon>
        <taxon>Rosales</taxon>
        <taxon>Cannabaceae</taxon>
        <taxon>Trema</taxon>
    </lineage>
</organism>
<evidence type="ECO:0000313" key="4">
    <source>
        <dbReference type="Proteomes" id="UP000237000"/>
    </source>
</evidence>
<gene>
    <name evidence="3" type="ORF">TorRG33x02_236190</name>
</gene>
<dbReference type="PANTHER" id="PTHR33597:SF11">
    <property type="entry name" value="OS07G0620600 PROTEIN"/>
    <property type="match status" value="1"/>
</dbReference>
<evidence type="ECO:0000256" key="1">
    <source>
        <dbReference type="SAM" id="Phobius"/>
    </source>
</evidence>
<keyword evidence="1" id="KW-1133">Transmembrane helix</keyword>
<reference evidence="4" key="1">
    <citation type="submission" date="2016-06" db="EMBL/GenBank/DDBJ databases">
        <title>Parallel loss of symbiosis genes in relatives of nitrogen-fixing non-legume Parasponia.</title>
        <authorList>
            <person name="Van Velzen R."/>
            <person name="Holmer R."/>
            <person name="Bu F."/>
            <person name="Rutten L."/>
            <person name="Van Zeijl A."/>
            <person name="Liu W."/>
            <person name="Santuari L."/>
            <person name="Cao Q."/>
            <person name="Sharma T."/>
            <person name="Shen D."/>
            <person name="Roswanjaya Y."/>
            <person name="Wardhani T."/>
            <person name="Kalhor M.S."/>
            <person name="Jansen J."/>
            <person name="Van den Hoogen J."/>
            <person name="Gungor B."/>
            <person name="Hartog M."/>
            <person name="Hontelez J."/>
            <person name="Verver J."/>
            <person name="Yang W.-C."/>
            <person name="Schijlen E."/>
            <person name="Repin R."/>
            <person name="Schilthuizen M."/>
            <person name="Schranz E."/>
            <person name="Heidstra R."/>
            <person name="Miyata K."/>
            <person name="Fedorova E."/>
            <person name="Kohlen W."/>
            <person name="Bisseling T."/>
            <person name="Smit S."/>
            <person name="Geurts R."/>
        </authorList>
    </citation>
    <scope>NUCLEOTIDE SEQUENCE [LARGE SCALE GENOMIC DNA]</scope>
    <source>
        <strain evidence="4">cv. RG33-2</strain>
    </source>
</reference>
<dbReference type="AlphaFoldDB" id="A0A2P5E1F5"/>
<keyword evidence="4" id="KW-1185">Reference proteome</keyword>
<dbReference type="Pfam" id="PF25276">
    <property type="entry name" value="DUF7870"/>
    <property type="match status" value="1"/>
</dbReference>
<protein>
    <recommendedName>
        <fullName evidence="2">DUF7870 domain-containing protein</fullName>
    </recommendedName>
</protein>
<evidence type="ECO:0000259" key="2">
    <source>
        <dbReference type="Pfam" id="PF25276"/>
    </source>
</evidence>
<dbReference type="EMBL" id="JXTC01000236">
    <property type="protein sequence ID" value="PON79337.1"/>
    <property type="molecule type" value="Genomic_DNA"/>
</dbReference>
<sequence length="424" mass="47985">MAIGLVRSFRTKRGVNYHKYFKNYYNKSSFGAGLIGLYGPKLPKYSSAFKLLARFMVLAILLATVSFGTGSNLFTRLPSSILDGVGSSQQVNVKALTFLFRDLTSEGLVKASQKAIFVMSAADANDAIALSQIINDNKIEAFSTEEYAKRQSSIPDDSLGFAFVPNFPTASEFIDLKIRLKGVVAFQLKEEEHHYLTQKPSNYEIVYLRRFNNEFNSATIHVAMRKTGHVSDGRRRLLGFGADAQAAKKAALEKLEDVLLEPPRAASGRSSRYSKRTRFLPDLMGDSLENYPRRVFIDVGLEGGVGSGRWFAENYPMRDKEFEMYRIEATSSEEMGISEWMEENLREEEYVVMKAEAEAVEEIMVKSSKAIRLVDELFLDCKPNKNQLGRKAQNVGNRRWAYWECLALYGRLRDEGVAVHQWWG</sequence>
<feature type="transmembrane region" description="Helical" evidence="1">
    <location>
        <begin position="51"/>
        <end position="70"/>
    </location>
</feature>
<keyword evidence="1" id="KW-0812">Transmembrane</keyword>
<dbReference type="InterPro" id="IPR057192">
    <property type="entry name" value="DUF7870"/>
</dbReference>
<accession>A0A2P5E1F5</accession>
<keyword evidence="1" id="KW-0472">Membrane</keyword>
<dbReference type="PANTHER" id="PTHR33597">
    <property type="entry name" value="OS02G0760400 PROTEIN"/>
    <property type="match status" value="1"/>
</dbReference>
<evidence type="ECO:0000313" key="3">
    <source>
        <dbReference type="EMBL" id="PON79337.1"/>
    </source>
</evidence>
<dbReference type="OrthoDB" id="1919622at2759"/>
<dbReference type="Proteomes" id="UP000237000">
    <property type="component" value="Unassembled WGS sequence"/>
</dbReference>